<dbReference type="Gene3D" id="1.20.120.1630">
    <property type="match status" value="1"/>
</dbReference>
<feature type="transmembrane region" description="Helical" evidence="1">
    <location>
        <begin position="211"/>
        <end position="232"/>
    </location>
</feature>
<dbReference type="InterPro" id="IPR010721">
    <property type="entry name" value="UstE-like"/>
</dbReference>
<dbReference type="PATRIC" id="fig|1618350.3.peg.534"/>
<dbReference type="PROSITE" id="PS50244">
    <property type="entry name" value="S5A_REDUCTASE"/>
    <property type="match status" value="1"/>
</dbReference>
<gene>
    <name evidence="2" type="ORF">UR67_C0003G0033</name>
</gene>
<dbReference type="AlphaFoldDB" id="A0A0G0E3A6"/>
<dbReference type="STRING" id="1618350.UR67_C0003G0033"/>
<organism evidence="2 3">
    <name type="scientific">candidate division CPR3 bacterium GW2011_GWF2_35_18</name>
    <dbReference type="NCBI Taxonomy" id="1618350"/>
    <lineage>
        <taxon>Bacteria</taxon>
        <taxon>Bacteria division CPR3</taxon>
    </lineage>
</organism>
<protein>
    <submittedName>
        <fullName evidence="2">Uncharacterized protein</fullName>
    </submittedName>
</protein>
<feature type="transmembrane region" description="Helical" evidence="1">
    <location>
        <begin position="105"/>
        <end position="131"/>
    </location>
</feature>
<evidence type="ECO:0000313" key="2">
    <source>
        <dbReference type="EMBL" id="KKP69755.1"/>
    </source>
</evidence>
<accession>A0A0G0E3A6</accession>
<reference evidence="2 3" key="1">
    <citation type="journal article" date="2015" name="Nature">
        <title>rRNA introns, odd ribosomes, and small enigmatic genomes across a large radiation of phyla.</title>
        <authorList>
            <person name="Brown C.T."/>
            <person name="Hug L.A."/>
            <person name="Thomas B.C."/>
            <person name="Sharon I."/>
            <person name="Castelle C.J."/>
            <person name="Singh A."/>
            <person name="Wilkins M.J."/>
            <person name="Williams K.H."/>
            <person name="Banfield J.F."/>
        </authorList>
    </citation>
    <scope>NUCLEOTIDE SEQUENCE [LARGE SCALE GENOMIC DNA]</scope>
</reference>
<feature type="transmembrane region" description="Helical" evidence="1">
    <location>
        <begin position="61"/>
        <end position="84"/>
    </location>
</feature>
<dbReference type="PANTHER" id="PTHR32251">
    <property type="entry name" value="3-OXO-5-ALPHA-STEROID 4-DEHYDROGENASE"/>
    <property type="match status" value="1"/>
</dbReference>
<keyword evidence="1" id="KW-1133">Transmembrane helix</keyword>
<feature type="transmembrane region" description="Helical" evidence="1">
    <location>
        <begin position="187"/>
        <end position="205"/>
    </location>
</feature>
<keyword evidence="1" id="KW-0812">Transmembrane</keyword>
<feature type="transmembrane region" description="Helical" evidence="1">
    <location>
        <begin position="143"/>
        <end position="166"/>
    </location>
</feature>
<dbReference type="EMBL" id="LBQB01000003">
    <property type="protein sequence ID" value="KKP69755.1"/>
    <property type="molecule type" value="Genomic_DNA"/>
</dbReference>
<sequence length="268" mass="31369">MNINISDPYNLMTTLLLALILQFLFFIFAAIMKTDKLTDFSYGVSFIILVIYLLLKHPNPSLSQILIAICVIIWGIRLVSYLFIRILKIKKDTRFDGVRENFKKFLQFWILQGLSIWIIMIPTSIFISLSVESENYYLNINNLLGILLFTIGIIIESVADYQKYVFKNELKNKGKWIKTGLWKYSRHPNYFGEIIIWWGVFIYTINLLSGLTYLGVIGPLYITFLLIFVSGIPPLEKRYNNIYKDNLEYQRYKKTTSILIPLPQKSIT</sequence>
<dbReference type="Proteomes" id="UP000034581">
    <property type="component" value="Unassembled WGS sequence"/>
</dbReference>
<evidence type="ECO:0000313" key="3">
    <source>
        <dbReference type="Proteomes" id="UP000034581"/>
    </source>
</evidence>
<dbReference type="PANTHER" id="PTHR32251:SF17">
    <property type="entry name" value="STEROID 5-ALPHA REDUCTASE C-TERMINAL DOMAIN-CONTAINING PROTEIN"/>
    <property type="match status" value="1"/>
</dbReference>
<dbReference type="Pfam" id="PF06966">
    <property type="entry name" value="DUF1295"/>
    <property type="match status" value="1"/>
</dbReference>
<comment type="caution">
    <text evidence="2">The sequence shown here is derived from an EMBL/GenBank/DDBJ whole genome shotgun (WGS) entry which is preliminary data.</text>
</comment>
<name>A0A0G0E3A6_UNCC3</name>
<keyword evidence="1" id="KW-0472">Membrane</keyword>
<dbReference type="GO" id="GO:0016020">
    <property type="term" value="C:membrane"/>
    <property type="evidence" value="ECO:0007669"/>
    <property type="project" value="TreeGrafter"/>
</dbReference>
<proteinExistence type="predicted"/>
<feature type="transmembrane region" description="Helical" evidence="1">
    <location>
        <begin position="12"/>
        <end position="32"/>
    </location>
</feature>
<evidence type="ECO:0000256" key="1">
    <source>
        <dbReference type="SAM" id="Phobius"/>
    </source>
</evidence>
<feature type="transmembrane region" description="Helical" evidence="1">
    <location>
        <begin position="39"/>
        <end position="55"/>
    </location>
</feature>